<keyword evidence="3" id="KW-1185">Reference proteome</keyword>
<dbReference type="Proteomes" id="UP000327013">
    <property type="component" value="Chromosome 4"/>
</dbReference>
<name>A0A660KPR8_9ROSI</name>
<dbReference type="AlphaFoldDB" id="A0A660KPR8"/>
<evidence type="ECO:0000313" key="2">
    <source>
        <dbReference type="EMBL" id="KAE8037721.1"/>
    </source>
</evidence>
<dbReference type="EMBL" id="CM017324">
    <property type="protein sequence ID" value="KAE8037721.1"/>
    <property type="molecule type" value="Genomic_DNA"/>
</dbReference>
<gene>
    <name evidence="2" type="ORF">FH972_010286</name>
</gene>
<feature type="compositionally biased region" description="Polar residues" evidence="1">
    <location>
        <begin position="51"/>
        <end position="60"/>
    </location>
</feature>
<reference evidence="2 3" key="1">
    <citation type="submission" date="2019-06" db="EMBL/GenBank/DDBJ databases">
        <title>A chromosomal-level reference genome of Carpinus fangiana (Coryloideae, Betulaceae).</title>
        <authorList>
            <person name="Yang X."/>
            <person name="Wang Z."/>
            <person name="Zhang L."/>
            <person name="Hao G."/>
            <person name="Liu J."/>
            <person name="Yang Y."/>
        </authorList>
    </citation>
    <scope>NUCLEOTIDE SEQUENCE [LARGE SCALE GENOMIC DNA]</scope>
    <source>
        <strain evidence="2">Cfa_2016G</strain>
        <tissue evidence="2">Leaf</tissue>
    </source>
</reference>
<accession>A0A660KPR8</accession>
<sequence>MEKESNNVEAIKGKFDKFSTPTREAWIPRRKGENIAGDSDGAHAEDFPKNKLSSSELGGS</sequence>
<evidence type="ECO:0000313" key="3">
    <source>
        <dbReference type="Proteomes" id="UP000327013"/>
    </source>
</evidence>
<proteinExistence type="predicted"/>
<evidence type="ECO:0000256" key="1">
    <source>
        <dbReference type="SAM" id="MobiDB-lite"/>
    </source>
</evidence>
<feature type="region of interest" description="Disordered" evidence="1">
    <location>
        <begin position="22"/>
        <end position="60"/>
    </location>
</feature>
<protein>
    <submittedName>
        <fullName evidence="2">Uncharacterized protein</fullName>
    </submittedName>
</protein>
<feature type="compositionally biased region" description="Basic and acidic residues" evidence="1">
    <location>
        <begin position="40"/>
        <end position="49"/>
    </location>
</feature>
<organism evidence="2 3">
    <name type="scientific">Carpinus fangiana</name>
    <dbReference type="NCBI Taxonomy" id="176857"/>
    <lineage>
        <taxon>Eukaryota</taxon>
        <taxon>Viridiplantae</taxon>
        <taxon>Streptophyta</taxon>
        <taxon>Embryophyta</taxon>
        <taxon>Tracheophyta</taxon>
        <taxon>Spermatophyta</taxon>
        <taxon>Magnoliopsida</taxon>
        <taxon>eudicotyledons</taxon>
        <taxon>Gunneridae</taxon>
        <taxon>Pentapetalae</taxon>
        <taxon>rosids</taxon>
        <taxon>fabids</taxon>
        <taxon>Fagales</taxon>
        <taxon>Betulaceae</taxon>
        <taxon>Carpinus</taxon>
    </lineage>
</organism>